<evidence type="ECO:0000313" key="7">
    <source>
        <dbReference type="Proteomes" id="UP000256708"/>
    </source>
</evidence>
<feature type="chain" id="PRO_5017715092" description="POTRA domain-containing protein" evidence="3">
    <location>
        <begin position="21"/>
        <end position="462"/>
    </location>
</feature>
<evidence type="ECO:0000259" key="5">
    <source>
        <dbReference type="Pfam" id="PF07244"/>
    </source>
</evidence>
<dbReference type="InterPro" id="IPR010827">
    <property type="entry name" value="BamA/TamA_POTRA"/>
</dbReference>
<evidence type="ECO:0000259" key="4">
    <source>
        <dbReference type="Pfam" id="PF01103"/>
    </source>
</evidence>
<evidence type="ECO:0000256" key="2">
    <source>
        <dbReference type="ARBA" id="ARBA00023136"/>
    </source>
</evidence>
<gene>
    <name evidence="6" type="ORF">DXT99_16295</name>
</gene>
<dbReference type="Gene3D" id="2.40.160.50">
    <property type="entry name" value="membrane protein fhac: a member of the omp85/tpsb transporter family"/>
    <property type="match status" value="1"/>
</dbReference>
<keyword evidence="7" id="KW-1185">Reference proteome</keyword>
<organism evidence="6 7">
    <name type="scientific">Pontibacter diazotrophicus</name>
    <dbReference type="NCBI Taxonomy" id="1400979"/>
    <lineage>
        <taxon>Bacteria</taxon>
        <taxon>Pseudomonadati</taxon>
        <taxon>Bacteroidota</taxon>
        <taxon>Cytophagia</taxon>
        <taxon>Cytophagales</taxon>
        <taxon>Hymenobacteraceae</taxon>
        <taxon>Pontibacter</taxon>
    </lineage>
</organism>
<evidence type="ECO:0000313" key="6">
    <source>
        <dbReference type="EMBL" id="RDV14126.1"/>
    </source>
</evidence>
<comment type="caution">
    <text evidence="6">The sequence shown here is derived from an EMBL/GenBank/DDBJ whole genome shotgun (WGS) entry which is preliminary data.</text>
</comment>
<sequence>MQLRASLFFIFLWISLATRAQGCEAPQLVIADVKMAGNEVTRKQVMLQELTFATGDTVRSDELDQLLEQNRKRLFNLRLFHHVNYAYTCNEGFIEVQYQVQERFYLYPVLIFDFADRNFNAWLEKKDWSRIDYGATLVRRNFRGRNEDVRVRVQRGFNKRLEFSYRMPYISRKHNIGAEVSVADYRSRTISYTNRNNRQYFYEEEEGLPIQRTSLSVGLIHRRSVQRQEGVRLSYLQEGISDSVVHLNPEYYHNALDERQYLRLELFKVVNLRNNFAYPLSGSYFEAGVAQSFFLKHSGTPFTTLRTKYANYSKLSEKYGYMVGAEGQLRLSKEYAFADNLALGFRSLVRGYELYVVGGQHYGVFKQGLTRELLHIKSITLNFIQNPKFNNIPLSVYLNAFTDAGYVVDNVFQERNPLTNRLLLGGGLGVHLVTFYDIVLRLEYTVNREGGRGVYFSTGFPF</sequence>
<protein>
    <recommendedName>
        <fullName evidence="8">POTRA domain-containing protein</fullName>
    </recommendedName>
</protein>
<dbReference type="Pfam" id="PF01103">
    <property type="entry name" value="Omp85"/>
    <property type="match status" value="1"/>
</dbReference>
<dbReference type="AlphaFoldDB" id="A0A3D8L9Y4"/>
<evidence type="ECO:0000256" key="1">
    <source>
        <dbReference type="ARBA" id="ARBA00004370"/>
    </source>
</evidence>
<evidence type="ECO:0000256" key="3">
    <source>
        <dbReference type="SAM" id="SignalP"/>
    </source>
</evidence>
<dbReference type="Proteomes" id="UP000256708">
    <property type="component" value="Unassembled WGS sequence"/>
</dbReference>
<keyword evidence="3" id="KW-0732">Signal</keyword>
<keyword evidence="2" id="KW-0472">Membrane</keyword>
<dbReference type="Pfam" id="PF07244">
    <property type="entry name" value="POTRA"/>
    <property type="match status" value="1"/>
</dbReference>
<proteinExistence type="predicted"/>
<feature type="domain" description="POTRA" evidence="5">
    <location>
        <begin position="29"/>
        <end position="103"/>
    </location>
</feature>
<dbReference type="OrthoDB" id="9768717at2"/>
<reference evidence="7" key="1">
    <citation type="submission" date="2018-08" db="EMBL/GenBank/DDBJ databases">
        <authorList>
            <person name="Liu Z.-W."/>
            <person name="Du Z.-J."/>
        </authorList>
    </citation>
    <scope>NUCLEOTIDE SEQUENCE [LARGE SCALE GENOMIC DNA]</scope>
    <source>
        <strain evidence="7">H4X</strain>
    </source>
</reference>
<feature type="domain" description="Bacterial surface antigen (D15)" evidence="4">
    <location>
        <begin position="141"/>
        <end position="460"/>
    </location>
</feature>
<accession>A0A3D8L9Y4</accession>
<dbReference type="EMBL" id="QRGR01000018">
    <property type="protein sequence ID" value="RDV14126.1"/>
    <property type="molecule type" value="Genomic_DNA"/>
</dbReference>
<comment type="subcellular location">
    <subcellularLocation>
        <location evidence="1">Membrane</location>
    </subcellularLocation>
</comment>
<feature type="signal peptide" evidence="3">
    <location>
        <begin position="1"/>
        <end position="20"/>
    </location>
</feature>
<evidence type="ECO:0008006" key="8">
    <source>
        <dbReference type="Google" id="ProtNLM"/>
    </source>
</evidence>
<dbReference type="GO" id="GO:0019867">
    <property type="term" value="C:outer membrane"/>
    <property type="evidence" value="ECO:0007669"/>
    <property type="project" value="InterPro"/>
</dbReference>
<name>A0A3D8L9Y4_9BACT</name>
<dbReference type="InterPro" id="IPR000184">
    <property type="entry name" value="Bac_surfAg_D15"/>
</dbReference>
<dbReference type="Gene3D" id="3.10.20.310">
    <property type="entry name" value="membrane protein fhac"/>
    <property type="match status" value="1"/>
</dbReference>